<evidence type="ECO:0000313" key="2">
    <source>
        <dbReference type="EMBL" id="GAB0057176.1"/>
    </source>
</evidence>
<proteinExistence type="predicted"/>
<feature type="coiled-coil region" evidence="1">
    <location>
        <begin position="104"/>
        <end position="172"/>
    </location>
</feature>
<dbReference type="Proteomes" id="UP001628193">
    <property type="component" value="Unassembled WGS sequence"/>
</dbReference>
<name>A0ABQ0C8G7_9PROT</name>
<keyword evidence="1" id="KW-0175">Coiled coil</keyword>
<sequence length="177" mass="20345">MIAPDLVDGSGNDSPLAEVVGLVERAEALAWSTEWRKGAKEFRQLRERWEILEHTSPGWARELTTRFRAAQQTFMDRRADFFNRGNIRKGAGLLDQLEGKQVDMERLTEELNGYHAALRDFSRRLAETSMEGHGLAIRAFIGESITNLQAEIQRKERDLAKLERSMVEISSRYYCVE</sequence>
<keyword evidence="3" id="KW-1185">Reference proteome</keyword>
<dbReference type="EMBL" id="BAAFGK010000004">
    <property type="protein sequence ID" value="GAB0057176.1"/>
    <property type="molecule type" value="Genomic_DNA"/>
</dbReference>
<comment type="caution">
    <text evidence="2">The sequence shown here is derived from an EMBL/GenBank/DDBJ whole genome shotgun (WGS) entry which is preliminary data.</text>
</comment>
<dbReference type="RefSeq" id="WP_420904881.1">
    <property type="nucleotide sequence ID" value="NZ_BAAFGK010000004.1"/>
</dbReference>
<organism evidence="2 3">
    <name type="scientific">Candidatus Magnetaquiglobus chichijimensis</name>
    <dbReference type="NCBI Taxonomy" id="3141448"/>
    <lineage>
        <taxon>Bacteria</taxon>
        <taxon>Pseudomonadati</taxon>
        <taxon>Pseudomonadota</taxon>
        <taxon>Magnetococcia</taxon>
        <taxon>Magnetococcales</taxon>
        <taxon>Candidatus Magnetaquicoccaceae</taxon>
        <taxon>Candidatus Magnetaquiglobus</taxon>
    </lineage>
</organism>
<evidence type="ECO:0000313" key="3">
    <source>
        <dbReference type="Proteomes" id="UP001628193"/>
    </source>
</evidence>
<protein>
    <recommendedName>
        <fullName evidence="4">DUF349 domain-containing protein</fullName>
    </recommendedName>
</protein>
<evidence type="ECO:0000256" key="1">
    <source>
        <dbReference type="SAM" id="Coils"/>
    </source>
</evidence>
<accession>A0ABQ0C8G7</accession>
<evidence type="ECO:0008006" key="4">
    <source>
        <dbReference type="Google" id="ProtNLM"/>
    </source>
</evidence>
<gene>
    <name evidence="2" type="ORF">SIID45300_01499</name>
</gene>
<reference evidence="2 3" key="2">
    <citation type="submission" date="2024-09" db="EMBL/GenBank/DDBJ databases">
        <title>Draft genome sequence of Candidatus Magnetaquicoccaceae bacterium FCR-1.</title>
        <authorList>
            <person name="Shimoshige H."/>
            <person name="Shimamura S."/>
            <person name="Taoka A."/>
            <person name="Kobayashi H."/>
            <person name="Maekawa T."/>
        </authorList>
    </citation>
    <scope>NUCLEOTIDE SEQUENCE [LARGE SCALE GENOMIC DNA]</scope>
    <source>
        <strain evidence="2 3">FCR-1</strain>
    </source>
</reference>
<reference evidence="2 3" key="1">
    <citation type="submission" date="2024-05" db="EMBL/GenBank/DDBJ databases">
        <authorList>
            <consortium name="Candidatus Magnetaquicoccaceae bacterium FCR-1 genome sequencing consortium"/>
            <person name="Shimoshige H."/>
            <person name="Shimamura S."/>
            <person name="Taoka A."/>
            <person name="Kobayashi H."/>
            <person name="Maekawa T."/>
        </authorList>
    </citation>
    <scope>NUCLEOTIDE SEQUENCE [LARGE SCALE GENOMIC DNA]</scope>
    <source>
        <strain evidence="2 3">FCR-1</strain>
    </source>
</reference>